<reference evidence="1 2" key="2">
    <citation type="journal article" date="2017" name="Front. Plant Sci.">
        <title>Gene Classification and Mining of Molecular Markers Useful in Red Clover (Trifolium pratense) Breeding.</title>
        <authorList>
            <person name="Istvanek J."/>
            <person name="Dluhosova J."/>
            <person name="Dluhos P."/>
            <person name="Patkova L."/>
            <person name="Nedelnik J."/>
            <person name="Repkova J."/>
        </authorList>
    </citation>
    <scope>NUCLEOTIDE SEQUENCE [LARGE SCALE GENOMIC DNA]</scope>
    <source>
        <strain evidence="2">cv. Tatra</strain>
        <tissue evidence="1">Young leaves</tissue>
    </source>
</reference>
<accession>A0A2K3K819</accession>
<gene>
    <name evidence="1" type="ORF">L195_g061136</name>
</gene>
<evidence type="ECO:0000313" key="1">
    <source>
        <dbReference type="EMBL" id="PNX62416.1"/>
    </source>
</evidence>
<protein>
    <submittedName>
        <fullName evidence="1">Uncharacterized protein</fullName>
    </submittedName>
</protein>
<dbReference type="Proteomes" id="UP000236291">
    <property type="component" value="Unassembled WGS sequence"/>
</dbReference>
<evidence type="ECO:0000313" key="2">
    <source>
        <dbReference type="Proteomes" id="UP000236291"/>
    </source>
</evidence>
<reference evidence="1 2" key="1">
    <citation type="journal article" date="2014" name="Am. J. Bot.">
        <title>Genome assembly and annotation for red clover (Trifolium pratense; Fabaceae).</title>
        <authorList>
            <person name="Istvanek J."/>
            <person name="Jaros M."/>
            <person name="Krenek A."/>
            <person name="Repkova J."/>
        </authorList>
    </citation>
    <scope>NUCLEOTIDE SEQUENCE [LARGE SCALE GENOMIC DNA]</scope>
    <source>
        <strain evidence="2">cv. Tatra</strain>
        <tissue evidence="1">Young leaves</tissue>
    </source>
</reference>
<dbReference type="AlphaFoldDB" id="A0A2K3K819"/>
<organism evidence="1 2">
    <name type="scientific">Trifolium pratense</name>
    <name type="common">Red clover</name>
    <dbReference type="NCBI Taxonomy" id="57577"/>
    <lineage>
        <taxon>Eukaryota</taxon>
        <taxon>Viridiplantae</taxon>
        <taxon>Streptophyta</taxon>
        <taxon>Embryophyta</taxon>
        <taxon>Tracheophyta</taxon>
        <taxon>Spermatophyta</taxon>
        <taxon>Magnoliopsida</taxon>
        <taxon>eudicotyledons</taxon>
        <taxon>Gunneridae</taxon>
        <taxon>Pentapetalae</taxon>
        <taxon>rosids</taxon>
        <taxon>fabids</taxon>
        <taxon>Fabales</taxon>
        <taxon>Fabaceae</taxon>
        <taxon>Papilionoideae</taxon>
        <taxon>50 kb inversion clade</taxon>
        <taxon>NPAAA clade</taxon>
        <taxon>Hologalegina</taxon>
        <taxon>IRL clade</taxon>
        <taxon>Trifolieae</taxon>
        <taxon>Trifolium</taxon>
    </lineage>
</organism>
<sequence length="62" mass="6783">MPDYCESPLATGLAFTLEPSGKCFTLCTHSTAIGFFLAGLCSVISYKYEGFTFVIQFLSPFI</sequence>
<dbReference type="EMBL" id="ASHM01147608">
    <property type="protein sequence ID" value="PNX62416.1"/>
    <property type="molecule type" value="Genomic_DNA"/>
</dbReference>
<comment type="caution">
    <text evidence="1">The sequence shown here is derived from an EMBL/GenBank/DDBJ whole genome shotgun (WGS) entry which is preliminary data.</text>
</comment>
<name>A0A2K3K819_TRIPR</name>
<proteinExistence type="predicted"/>